<proteinExistence type="evidence at transcript level"/>
<gene>
    <name evidence="4" type="primary">ORY</name>
</gene>
<dbReference type="Gene3D" id="1.10.287.1490">
    <property type="match status" value="1"/>
</dbReference>
<dbReference type="InterPro" id="IPR049270">
    <property type="entry name" value="CFAP58_CC"/>
</dbReference>
<evidence type="ECO:0000256" key="2">
    <source>
        <dbReference type="SAM" id="Coils"/>
    </source>
</evidence>
<accession>B9EKY7</accession>
<name>B9EKY7_DROMO</name>
<feature type="coiled-coil region" evidence="2">
    <location>
        <begin position="232"/>
        <end position="332"/>
    </location>
</feature>
<dbReference type="Pfam" id="PF21771">
    <property type="entry name" value="CFAP58_CC"/>
    <property type="match status" value="1"/>
</dbReference>
<reference evidence="4" key="1">
    <citation type="journal article" date="2008" name="Nature">
        <title>Low conservation of gene content in the Drosophila Y chromosome.</title>
        <authorList>
            <person name="Koerich L.B."/>
            <person name="Wang X."/>
            <person name="Clark A.G."/>
            <person name="Carvalho A.B."/>
        </authorList>
    </citation>
    <scope>NUCLEOTIDE SEQUENCE</scope>
</reference>
<feature type="coiled-coil region" evidence="2">
    <location>
        <begin position="365"/>
        <end position="609"/>
    </location>
</feature>
<evidence type="ECO:0000313" key="4">
    <source>
        <dbReference type="EMBL" id="DAA06423.1"/>
    </source>
</evidence>
<dbReference type="GO" id="GO:0005856">
    <property type="term" value="C:cytoskeleton"/>
    <property type="evidence" value="ECO:0007669"/>
    <property type="project" value="TreeGrafter"/>
</dbReference>
<protein>
    <submittedName>
        <fullName evidence="4">Occludin-related Y protein</fullName>
    </submittedName>
</protein>
<dbReference type="EMBL" id="BK006453">
    <property type="protein sequence ID" value="DAA06423.1"/>
    <property type="molecule type" value="mRNA"/>
</dbReference>
<organism evidence="4">
    <name type="scientific">Drosophila mojavensis</name>
    <name type="common">Fruit fly</name>
    <dbReference type="NCBI Taxonomy" id="7230"/>
    <lineage>
        <taxon>Eukaryota</taxon>
        <taxon>Metazoa</taxon>
        <taxon>Ecdysozoa</taxon>
        <taxon>Arthropoda</taxon>
        <taxon>Hexapoda</taxon>
        <taxon>Insecta</taxon>
        <taxon>Pterygota</taxon>
        <taxon>Neoptera</taxon>
        <taxon>Endopterygota</taxon>
        <taxon>Diptera</taxon>
        <taxon>Brachycera</taxon>
        <taxon>Muscomorpha</taxon>
        <taxon>Ephydroidea</taxon>
        <taxon>Drosophilidae</taxon>
        <taxon>Drosophila</taxon>
    </lineage>
</organism>
<dbReference type="PANTHER" id="PTHR32083:SF0">
    <property type="entry name" value="CILIA AND FLAGELLA-ASSOCIATED PROTEIN 58"/>
    <property type="match status" value="1"/>
</dbReference>
<dbReference type="OrthoDB" id="20035at2759"/>
<dbReference type="AlphaFoldDB" id="B9EKY7"/>
<evidence type="ECO:0000256" key="1">
    <source>
        <dbReference type="ARBA" id="ARBA00023054"/>
    </source>
</evidence>
<dbReference type="PANTHER" id="PTHR32083">
    <property type="entry name" value="CILIA AND FLAGELLA-ASSOCIATED PROTEIN 58-RELATED"/>
    <property type="match status" value="1"/>
</dbReference>
<feature type="domain" description="Cilia- and flagella-associated protein 58 central coiled coil" evidence="3">
    <location>
        <begin position="393"/>
        <end position="690"/>
    </location>
</feature>
<evidence type="ECO:0000259" key="3">
    <source>
        <dbReference type="Pfam" id="PF21771"/>
    </source>
</evidence>
<sequence>MPPKKGKKSKKIKQGEKKSQLIYDEGTDETDVLELNLYTDINDNFFNEASRIVQFLMEAERFFEASRIKRYADIIFNLHRRYVDEVNDNQVLRPQIKSTEEKLRLALDLTATSEEALQKLKDTLGDAWKESDASALREQLVQEKLQEVLIKCEGIGDRDAGKTDDAAEFGHLAKYKNIILRERDRLAGEVIDMEKRLATNRYYSENLEYIIRNNEDALSKMASRAKFSEGERINVESKLRALMKSMEEQKEAHGKTINKLEIANRDLGETTRKLNQKMTDFDRQKVQVDKYKSEVNALNKIMHKYEDDISELTKTQKNNDEIIKQLRLIEKEKSNAVIQLTSKLKKSIEDQNNASTRLYKLNRKVMILNNEILRHKNNINSLEKDVLNASGRADDIRRIKDSLQKERDTLRSEIIKLNNSIADLRHDMMLKTNMISSLNLDLNKLNIRLDEAYILKSKAEKERDEMAQEMETLHERIESYQDQITLKTNQLNDLTEKLYEKRREVHKFKKQLEALHSEKITLQRSLENTTQERDNFRILQAVRTHQTQQLTTEISANEVKINSLNLKIEHLNNNIKELQSELKNKQNLVASLRKDLREIKEKNEMLAKAISNDEFRFMKMGHELEEMRKERNLVGLQMVRRNDEIVVIKEKLQIAQNALDNGTTQYNQRVEDIRLLKKEISNLYTERECLKHAIKSTADMRKEIVRLQRALNQERIRIRALTEDAKTPTGVHRWRILKGEDPTKYELLEKLQVLQKRTLKQSIDNSNIKNRLAETQKANEALKRMLSHMPTVEVKHKLVVQQRINRQMAKKLKTLAAERSLDEVELNVRQCTIKKFAEQINCMRELAVTYSANRSVTKNNKNEDVKIISVDQQKFIECAPYSDVDSNVSLMCNKT</sequence>
<feature type="coiled-coil region" evidence="2">
    <location>
        <begin position="673"/>
        <end position="724"/>
    </location>
</feature>
<keyword evidence="1 2" id="KW-0175">Coiled coil</keyword>